<keyword evidence="3" id="KW-1185">Reference proteome</keyword>
<dbReference type="EMBL" id="JAGSND010000001">
    <property type="protein sequence ID" value="MBR0596534.1"/>
    <property type="molecule type" value="Genomic_DNA"/>
</dbReference>
<feature type="coiled-coil region" evidence="1">
    <location>
        <begin position="48"/>
        <end position="86"/>
    </location>
</feature>
<organism evidence="2 3">
    <name type="scientific">Sinanaerobacter chloroacetimidivorans</name>
    <dbReference type="NCBI Taxonomy" id="2818044"/>
    <lineage>
        <taxon>Bacteria</taxon>
        <taxon>Bacillati</taxon>
        <taxon>Bacillota</taxon>
        <taxon>Clostridia</taxon>
        <taxon>Peptostreptococcales</taxon>
        <taxon>Anaerovoracaceae</taxon>
        <taxon>Sinanaerobacter</taxon>
    </lineage>
</organism>
<dbReference type="RefSeq" id="WP_227016659.1">
    <property type="nucleotide sequence ID" value="NZ_JAGSND010000001.1"/>
</dbReference>
<name>A0A8J7VWW9_9FIRM</name>
<proteinExistence type="predicted"/>
<reference evidence="2" key="1">
    <citation type="submission" date="2021-04" db="EMBL/GenBank/DDBJ databases">
        <title>Sinoanaerobacter chloroacetimidivorans sp. nov., an obligate anaerobic bacterium isolated from anaerobic sludge.</title>
        <authorList>
            <person name="Bao Y."/>
        </authorList>
    </citation>
    <scope>NUCLEOTIDE SEQUENCE</scope>
    <source>
        <strain evidence="2">BAD-6</strain>
    </source>
</reference>
<reference evidence="2" key="2">
    <citation type="submission" date="2021-04" db="EMBL/GenBank/DDBJ databases">
        <authorList>
            <person name="Liu J."/>
        </authorList>
    </citation>
    <scope>NUCLEOTIDE SEQUENCE</scope>
    <source>
        <strain evidence="2">BAD-6</strain>
    </source>
</reference>
<sequence length="176" mass="20682">MKVLELLDEIEEIVDTSSGFPLTGKILVDAEEILEIVKEIRVELPDEIQQAQWIKDERQRILEEAKREYESILKDAKMQAEALIENDDITVKAKLRADEIIKIAESNVKALKMSTFDYIDSILYNFQDKMDQLNSIYFHDMFTNLQNTFDKVNNTILDNRNEIKEMVYRAQMENED</sequence>
<gene>
    <name evidence="2" type="ORF">KCX82_01475</name>
</gene>
<evidence type="ECO:0000313" key="2">
    <source>
        <dbReference type="EMBL" id="MBR0596534.1"/>
    </source>
</evidence>
<evidence type="ECO:0000313" key="3">
    <source>
        <dbReference type="Proteomes" id="UP000675664"/>
    </source>
</evidence>
<accession>A0A8J7VWW9</accession>
<dbReference type="Proteomes" id="UP000675664">
    <property type="component" value="Unassembled WGS sequence"/>
</dbReference>
<dbReference type="AlphaFoldDB" id="A0A8J7VWW9"/>
<keyword evidence="1" id="KW-0175">Coiled coil</keyword>
<comment type="caution">
    <text evidence="2">The sequence shown here is derived from an EMBL/GenBank/DDBJ whole genome shotgun (WGS) entry which is preliminary data.</text>
</comment>
<protein>
    <submittedName>
        <fullName evidence="2">ATPase</fullName>
    </submittedName>
</protein>
<evidence type="ECO:0000256" key="1">
    <source>
        <dbReference type="SAM" id="Coils"/>
    </source>
</evidence>